<evidence type="ECO:0000313" key="2">
    <source>
        <dbReference type="Proteomes" id="UP001292116"/>
    </source>
</evidence>
<name>A0ABU5L475_9PSED</name>
<dbReference type="Proteomes" id="UP001292116">
    <property type="component" value="Unassembled WGS sequence"/>
</dbReference>
<organism evidence="1 2">
    <name type="scientific">Pseudomonas asiatica</name>
    <dbReference type="NCBI Taxonomy" id="2219225"/>
    <lineage>
        <taxon>Bacteria</taxon>
        <taxon>Pseudomonadati</taxon>
        <taxon>Pseudomonadota</taxon>
        <taxon>Gammaproteobacteria</taxon>
        <taxon>Pseudomonadales</taxon>
        <taxon>Pseudomonadaceae</taxon>
        <taxon>Pseudomonas</taxon>
    </lineage>
</organism>
<gene>
    <name evidence="1" type="ORF">SOW75_22510</name>
</gene>
<comment type="caution">
    <text evidence="1">The sequence shown here is derived from an EMBL/GenBank/DDBJ whole genome shotgun (WGS) entry which is preliminary data.</text>
</comment>
<dbReference type="EMBL" id="JAXUBM010000032">
    <property type="protein sequence ID" value="MDZ5740961.1"/>
    <property type="molecule type" value="Genomic_DNA"/>
</dbReference>
<evidence type="ECO:0000313" key="1">
    <source>
        <dbReference type="EMBL" id="MDZ5740961.1"/>
    </source>
</evidence>
<reference evidence="1 2" key="1">
    <citation type="submission" date="2023-11" db="EMBL/GenBank/DDBJ databases">
        <title>Draft genomes analysis of Pseudomonas asiatica isolated from milk, feces and farm soil of cows suffering from clinical mastitis.</title>
        <authorList>
            <person name="Rahman T."/>
            <person name="Das Z.C."/>
            <person name="Hoque M.N."/>
        </authorList>
    </citation>
    <scope>NUCLEOTIDE SEQUENCE [LARGE SCALE GENOMIC DNA]</scope>
    <source>
        <strain evidence="1 2">2F2</strain>
    </source>
</reference>
<dbReference type="RefSeq" id="WP_322491959.1">
    <property type="nucleotide sequence ID" value="NZ_JAXUBM010000032.1"/>
</dbReference>
<sequence>MATKKPTEAAPGASAVVTYRDKLYTSRVLFLGERELKVAAGQLRIEEGDTEALQHFDAHAEFERLTPAG</sequence>
<keyword evidence="2" id="KW-1185">Reference proteome</keyword>
<protein>
    <submittedName>
        <fullName evidence="1">Uncharacterized protein</fullName>
    </submittedName>
</protein>
<proteinExistence type="predicted"/>
<accession>A0ABU5L475</accession>